<dbReference type="SUPFAM" id="SSF48317">
    <property type="entry name" value="Acid phosphatase/Vanadium-dependent haloperoxidase"/>
    <property type="match status" value="1"/>
</dbReference>
<dbReference type="InterPro" id="IPR036938">
    <property type="entry name" value="PAP2/HPO_sf"/>
</dbReference>
<comment type="subcellular location">
    <subcellularLocation>
        <location evidence="1">Cell membrane</location>
        <topology evidence="1">Multi-pass membrane protein</topology>
    </subcellularLocation>
</comment>
<keyword evidence="6" id="KW-0472">Membrane</keyword>
<gene>
    <name evidence="8" type="ORF">EV652_112165</name>
</gene>
<evidence type="ECO:0000259" key="7">
    <source>
        <dbReference type="SMART" id="SM00014"/>
    </source>
</evidence>
<organism evidence="8 9">
    <name type="scientific">Kribbella steppae</name>
    <dbReference type="NCBI Taxonomy" id="2512223"/>
    <lineage>
        <taxon>Bacteria</taxon>
        <taxon>Bacillati</taxon>
        <taxon>Actinomycetota</taxon>
        <taxon>Actinomycetes</taxon>
        <taxon>Propionibacteriales</taxon>
        <taxon>Kribbellaceae</taxon>
        <taxon>Kribbella</taxon>
    </lineage>
</organism>
<keyword evidence="5" id="KW-1133">Transmembrane helix</keyword>
<dbReference type="AlphaFoldDB" id="A0A4R2H4R7"/>
<keyword evidence="3" id="KW-0812">Transmembrane</keyword>
<feature type="domain" description="Phosphatidic acid phosphatase type 2/haloperoxidase" evidence="7">
    <location>
        <begin position="92"/>
        <end position="205"/>
    </location>
</feature>
<sequence length="230" mass="24836">MTGSPRPQPVEERLADRLVEQAEAGPARRRASSLLRRLAGYDRAVYRSVARMPTPRLDEPLRQVSDFANFSKPWFLAAGALALLGGPRGRHAALTGLTAIGAASLVVNQPMKKSMGERVRPDREGLGVPTQRWVRMPSSGSFPSGHSASAVAFAVAVGEVLPALRPVGRVAATVVAFSRVYTGVHYPSDVLVGATVGALFGRLAGRIALRRWPLSTSTRKRQMYDKEHMS</sequence>
<evidence type="ECO:0000256" key="4">
    <source>
        <dbReference type="ARBA" id="ARBA00022801"/>
    </source>
</evidence>
<evidence type="ECO:0000313" key="9">
    <source>
        <dbReference type="Proteomes" id="UP000294508"/>
    </source>
</evidence>
<dbReference type="PANTHER" id="PTHR14969:SF62">
    <property type="entry name" value="DECAPRENYLPHOSPHORYL-5-PHOSPHORIBOSE PHOSPHATASE RV3807C-RELATED"/>
    <property type="match status" value="1"/>
</dbReference>
<evidence type="ECO:0000256" key="6">
    <source>
        <dbReference type="ARBA" id="ARBA00023136"/>
    </source>
</evidence>
<dbReference type="Gene3D" id="1.20.144.10">
    <property type="entry name" value="Phosphatidic acid phosphatase type 2/haloperoxidase"/>
    <property type="match status" value="1"/>
</dbReference>
<dbReference type="Proteomes" id="UP000294508">
    <property type="component" value="Unassembled WGS sequence"/>
</dbReference>
<dbReference type="Pfam" id="PF01569">
    <property type="entry name" value="PAP2"/>
    <property type="match status" value="1"/>
</dbReference>
<dbReference type="CDD" id="cd01610">
    <property type="entry name" value="PAP2_like"/>
    <property type="match status" value="1"/>
</dbReference>
<keyword evidence="4" id="KW-0378">Hydrolase</keyword>
<keyword evidence="2" id="KW-1003">Cell membrane</keyword>
<evidence type="ECO:0000256" key="2">
    <source>
        <dbReference type="ARBA" id="ARBA00022475"/>
    </source>
</evidence>
<reference evidence="8 9" key="1">
    <citation type="journal article" date="2015" name="Stand. Genomic Sci.">
        <title>Genomic Encyclopedia of Bacterial and Archaeal Type Strains, Phase III: the genomes of soil and plant-associated and newly described type strains.</title>
        <authorList>
            <person name="Whitman W.B."/>
            <person name="Woyke T."/>
            <person name="Klenk H.P."/>
            <person name="Zhou Y."/>
            <person name="Lilburn T.G."/>
            <person name="Beck B.J."/>
            <person name="De Vos P."/>
            <person name="Vandamme P."/>
            <person name="Eisen J.A."/>
            <person name="Garrity G."/>
            <person name="Hugenholtz P."/>
            <person name="Kyrpides N.C."/>
        </authorList>
    </citation>
    <scope>NUCLEOTIDE SEQUENCE [LARGE SCALE GENOMIC DNA]</scope>
    <source>
        <strain evidence="8 9">VKM Ac-2572</strain>
    </source>
</reference>
<evidence type="ECO:0000256" key="5">
    <source>
        <dbReference type="ARBA" id="ARBA00022989"/>
    </source>
</evidence>
<dbReference type="InterPro" id="IPR000326">
    <property type="entry name" value="PAP2/HPO"/>
</dbReference>
<accession>A0A4R2H4R7</accession>
<keyword evidence="9" id="KW-1185">Reference proteome</keyword>
<name>A0A4R2H4R7_9ACTN</name>
<dbReference type="RefSeq" id="WP_199238495.1">
    <property type="nucleotide sequence ID" value="NZ_SLWN01000012.1"/>
</dbReference>
<dbReference type="GO" id="GO:0005886">
    <property type="term" value="C:plasma membrane"/>
    <property type="evidence" value="ECO:0007669"/>
    <property type="project" value="UniProtKB-SubCell"/>
</dbReference>
<dbReference type="GO" id="GO:0016787">
    <property type="term" value="F:hydrolase activity"/>
    <property type="evidence" value="ECO:0007669"/>
    <property type="project" value="UniProtKB-KW"/>
</dbReference>
<dbReference type="EMBL" id="SLWN01000012">
    <property type="protein sequence ID" value="TCO20419.1"/>
    <property type="molecule type" value="Genomic_DNA"/>
</dbReference>
<dbReference type="SMART" id="SM00014">
    <property type="entry name" value="acidPPc"/>
    <property type="match status" value="1"/>
</dbReference>
<dbReference type="PANTHER" id="PTHR14969">
    <property type="entry name" value="SPHINGOSINE-1-PHOSPHATE PHOSPHOHYDROLASE"/>
    <property type="match status" value="1"/>
</dbReference>
<evidence type="ECO:0000256" key="1">
    <source>
        <dbReference type="ARBA" id="ARBA00004651"/>
    </source>
</evidence>
<proteinExistence type="predicted"/>
<comment type="caution">
    <text evidence="8">The sequence shown here is derived from an EMBL/GenBank/DDBJ whole genome shotgun (WGS) entry which is preliminary data.</text>
</comment>
<protein>
    <submittedName>
        <fullName evidence="8">Undecaprenyl-diphosphatase</fullName>
    </submittedName>
</protein>
<evidence type="ECO:0000256" key="3">
    <source>
        <dbReference type="ARBA" id="ARBA00022692"/>
    </source>
</evidence>
<evidence type="ECO:0000313" key="8">
    <source>
        <dbReference type="EMBL" id="TCO20419.1"/>
    </source>
</evidence>